<dbReference type="EMBL" id="JAZGSY010000449">
    <property type="protein sequence ID" value="KAL1836191.1"/>
    <property type="molecule type" value="Genomic_DNA"/>
</dbReference>
<feature type="compositionally biased region" description="Acidic residues" evidence="1">
    <location>
        <begin position="83"/>
        <end position="93"/>
    </location>
</feature>
<feature type="region of interest" description="Disordered" evidence="1">
    <location>
        <begin position="55"/>
        <end position="110"/>
    </location>
</feature>
<dbReference type="PANTHER" id="PTHR38166">
    <property type="entry name" value="C2H2-TYPE DOMAIN-CONTAINING PROTEIN-RELATED"/>
    <property type="match status" value="1"/>
</dbReference>
<feature type="region of interest" description="Disordered" evidence="1">
    <location>
        <begin position="145"/>
        <end position="181"/>
    </location>
</feature>
<evidence type="ECO:0000256" key="1">
    <source>
        <dbReference type="SAM" id="MobiDB-lite"/>
    </source>
</evidence>
<proteinExistence type="predicted"/>
<feature type="region of interest" description="Disordered" evidence="1">
    <location>
        <begin position="1"/>
        <end position="24"/>
    </location>
</feature>
<evidence type="ECO:0000313" key="3">
    <source>
        <dbReference type="Proteomes" id="UP001583172"/>
    </source>
</evidence>
<comment type="caution">
    <text evidence="2">The sequence shown here is derived from an EMBL/GenBank/DDBJ whole genome shotgun (WGS) entry which is preliminary data.</text>
</comment>
<feature type="region of interest" description="Disordered" evidence="1">
    <location>
        <begin position="198"/>
        <end position="221"/>
    </location>
</feature>
<name>A0ABR3V467_HUMIN</name>
<feature type="compositionally biased region" description="Basic and acidic residues" evidence="1">
    <location>
        <begin position="198"/>
        <end position="212"/>
    </location>
</feature>
<feature type="compositionally biased region" description="Basic and acidic residues" evidence="1">
    <location>
        <begin position="145"/>
        <end position="157"/>
    </location>
</feature>
<reference evidence="2 3" key="1">
    <citation type="journal article" date="2024" name="Commun. Biol.">
        <title>Comparative genomic analysis of thermophilic fungi reveals convergent evolutionary adaptations and gene losses.</title>
        <authorList>
            <person name="Steindorff A.S."/>
            <person name="Aguilar-Pontes M.V."/>
            <person name="Robinson A.J."/>
            <person name="Andreopoulos B."/>
            <person name="LaButti K."/>
            <person name="Kuo A."/>
            <person name="Mondo S."/>
            <person name="Riley R."/>
            <person name="Otillar R."/>
            <person name="Haridas S."/>
            <person name="Lipzen A."/>
            <person name="Grimwood J."/>
            <person name="Schmutz J."/>
            <person name="Clum A."/>
            <person name="Reid I.D."/>
            <person name="Moisan M.C."/>
            <person name="Butler G."/>
            <person name="Nguyen T.T.M."/>
            <person name="Dewar K."/>
            <person name="Conant G."/>
            <person name="Drula E."/>
            <person name="Henrissat B."/>
            <person name="Hansel C."/>
            <person name="Singer S."/>
            <person name="Hutchinson M.I."/>
            <person name="de Vries R.P."/>
            <person name="Natvig D.O."/>
            <person name="Powell A.J."/>
            <person name="Tsang A."/>
            <person name="Grigoriev I.V."/>
        </authorList>
    </citation>
    <scope>NUCLEOTIDE SEQUENCE [LARGE SCALE GENOMIC DNA]</scope>
    <source>
        <strain evidence="2 3">CBS 620.91</strain>
    </source>
</reference>
<evidence type="ECO:0000313" key="2">
    <source>
        <dbReference type="EMBL" id="KAL1836191.1"/>
    </source>
</evidence>
<feature type="compositionally biased region" description="Basic and acidic residues" evidence="1">
    <location>
        <begin position="61"/>
        <end position="82"/>
    </location>
</feature>
<protein>
    <submittedName>
        <fullName evidence="2">Uncharacterized protein</fullName>
    </submittedName>
</protein>
<dbReference type="PANTHER" id="PTHR38166:SF1">
    <property type="entry name" value="C2H2-TYPE DOMAIN-CONTAINING PROTEIN"/>
    <property type="match status" value="1"/>
</dbReference>
<feature type="compositionally biased region" description="Low complexity" evidence="1">
    <location>
        <begin position="8"/>
        <end position="18"/>
    </location>
</feature>
<gene>
    <name evidence="2" type="ORF">VTJ49DRAFT_5458</name>
</gene>
<organism evidence="2 3">
    <name type="scientific">Humicola insolens</name>
    <name type="common">Soft-rot fungus</name>
    <dbReference type="NCBI Taxonomy" id="85995"/>
    <lineage>
        <taxon>Eukaryota</taxon>
        <taxon>Fungi</taxon>
        <taxon>Dikarya</taxon>
        <taxon>Ascomycota</taxon>
        <taxon>Pezizomycotina</taxon>
        <taxon>Sordariomycetes</taxon>
        <taxon>Sordariomycetidae</taxon>
        <taxon>Sordariales</taxon>
        <taxon>Chaetomiaceae</taxon>
        <taxon>Mycothermus</taxon>
    </lineage>
</organism>
<dbReference type="Proteomes" id="UP001583172">
    <property type="component" value="Unassembled WGS sequence"/>
</dbReference>
<feature type="compositionally biased region" description="Pro residues" evidence="1">
    <location>
        <begin position="164"/>
        <end position="173"/>
    </location>
</feature>
<sequence length="381" mass="42908">MEAEVFSDDSPSYSSDQDTVVEGGGDFVDSYRTALIDRIMKSFCASLDSKLALAKASGRSPKVDEGKKEEGQVSTVEDSRYYDEEEAEDEEEHAEAQVGPAPSTIQKDLKKAAQVEMTITSTKREMKKKRFGSFPMSILEKGKFRLAKSERAPREAEGMVPGSGLPPPAPAPAPAEASSPPALRLHIQQDPPCRIQEKRTLQEGFTKDQEKKLRSRKKTHADMNDEDKWREIYTILFPDDDHSSIPSPYYDDSDDEEASGFIGSGEFEDYATFVRREMPTLVRRELEVLFRDEFKDVEERLRPRIAQMVLDLQPKLLDLYKQSQMPLSEYGPQQHEDRALESEPAVTPLLLKRLHCQFGSKMSTSFTYAPPPGVASRMPSA</sequence>
<accession>A0ABR3V467</accession>
<keyword evidence="3" id="KW-1185">Reference proteome</keyword>